<evidence type="ECO:0000313" key="1">
    <source>
        <dbReference type="EMBL" id="CAH0727725.1"/>
    </source>
</evidence>
<feature type="non-terminal residue" evidence="1">
    <location>
        <position position="110"/>
    </location>
</feature>
<keyword evidence="2" id="KW-1185">Reference proteome</keyword>
<proteinExistence type="predicted"/>
<protein>
    <submittedName>
        <fullName evidence="1">Uncharacterized protein</fullName>
    </submittedName>
</protein>
<organism evidence="1 2">
    <name type="scientific">Brenthis ino</name>
    <name type="common">lesser marbled fritillary</name>
    <dbReference type="NCBI Taxonomy" id="405034"/>
    <lineage>
        <taxon>Eukaryota</taxon>
        <taxon>Metazoa</taxon>
        <taxon>Ecdysozoa</taxon>
        <taxon>Arthropoda</taxon>
        <taxon>Hexapoda</taxon>
        <taxon>Insecta</taxon>
        <taxon>Pterygota</taxon>
        <taxon>Neoptera</taxon>
        <taxon>Endopterygota</taxon>
        <taxon>Lepidoptera</taxon>
        <taxon>Glossata</taxon>
        <taxon>Ditrysia</taxon>
        <taxon>Papilionoidea</taxon>
        <taxon>Nymphalidae</taxon>
        <taxon>Heliconiinae</taxon>
        <taxon>Argynnini</taxon>
        <taxon>Brenthis</taxon>
    </lineage>
</organism>
<dbReference type="AlphaFoldDB" id="A0A8J9YIA7"/>
<reference evidence="1" key="1">
    <citation type="submission" date="2021-12" db="EMBL/GenBank/DDBJ databases">
        <authorList>
            <person name="Martin H S."/>
        </authorList>
    </citation>
    <scope>NUCLEOTIDE SEQUENCE</scope>
</reference>
<accession>A0A8J9YIA7</accession>
<dbReference type="Proteomes" id="UP000838878">
    <property type="component" value="Chromosome 7"/>
</dbReference>
<gene>
    <name evidence="1" type="ORF">BINO364_LOCUS13027</name>
</gene>
<evidence type="ECO:0000313" key="2">
    <source>
        <dbReference type="Proteomes" id="UP000838878"/>
    </source>
</evidence>
<sequence>MEFPIHLMFTTILSHRTQKCVRKLLTHLSRRRRRGIKLGRNKKYCSILFDKVNREQALSYVKIRDIIERFVECIKRTNDFAHALVYVERILNDISNSNKIQQQSLNQIIQ</sequence>
<dbReference type="EMBL" id="OV170227">
    <property type="protein sequence ID" value="CAH0727725.1"/>
    <property type="molecule type" value="Genomic_DNA"/>
</dbReference>
<dbReference type="OrthoDB" id="6627680at2759"/>
<name>A0A8J9YIA7_9NEOP</name>